<reference evidence="2 3" key="1">
    <citation type="submission" date="2016-10" db="EMBL/GenBank/DDBJ databases">
        <authorList>
            <person name="Varghese N."/>
            <person name="Submissions S."/>
        </authorList>
    </citation>
    <scope>NUCLEOTIDE SEQUENCE [LARGE SCALE GENOMIC DNA]</scope>
    <source>
        <strain evidence="2 3">DSM 16643</strain>
    </source>
</reference>
<gene>
    <name evidence="2" type="ORF">SAMN02910315_00239</name>
</gene>
<dbReference type="InterPro" id="IPR032109">
    <property type="entry name" value="Big_3_5"/>
</dbReference>
<proteinExistence type="predicted"/>
<dbReference type="EMBL" id="FMXB01000002">
    <property type="protein sequence ID" value="SDA39254.1"/>
    <property type="molecule type" value="Genomic_DNA"/>
</dbReference>
<dbReference type="RefSeq" id="WP_149730888.1">
    <property type="nucleotide sequence ID" value="NZ_FMXB01000002.1"/>
</dbReference>
<dbReference type="AlphaFoldDB" id="A0A1G5V079"/>
<feature type="non-terminal residue" evidence="2">
    <location>
        <position position="818"/>
    </location>
</feature>
<name>A0A1G5V079_9EURY</name>
<accession>A0A1G5V079</accession>
<dbReference type="InterPro" id="IPR013783">
    <property type="entry name" value="Ig-like_fold"/>
</dbReference>
<evidence type="ECO:0000313" key="3">
    <source>
        <dbReference type="Proteomes" id="UP000323439"/>
    </source>
</evidence>
<dbReference type="OrthoDB" id="76051at2157"/>
<organism evidence="2 3">
    <name type="scientific">Methanobrevibacter millerae</name>
    <dbReference type="NCBI Taxonomy" id="230361"/>
    <lineage>
        <taxon>Archaea</taxon>
        <taxon>Methanobacteriati</taxon>
        <taxon>Methanobacteriota</taxon>
        <taxon>Methanomada group</taxon>
        <taxon>Methanobacteria</taxon>
        <taxon>Methanobacteriales</taxon>
        <taxon>Methanobacteriaceae</taxon>
        <taxon>Methanobrevibacter</taxon>
    </lineage>
</organism>
<dbReference type="Proteomes" id="UP000323439">
    <property type="component" value="Unassembled WGS sequence"/>
</dbReference>
<protein>
    <submittedName>
        <fullName evidence="2">Ig-like domain (Group 3)</fullName>
    </submittedName>
</protein>
<keyword evidence="3" id="KW-1185">Reference proteome</keyword>
<evidence type="ECO:0000259" key="1">
    <source>
        <dbReference type="Pfam" id="PF16640"/>
    </source>
</evidence>
<sequence length="818" mass="89425">MNNGVAVINITAPYYGTFPYLVSFEEKGKYALKTQTGSVVISKLDVVLDPEYKNPVEVGENVTFKVQLPKDATGTITFVSRGVSTTKNLVNGSANLTIIGYPVAQQYSPSISYSGDDRYNPASLALNITVVKVKDYILDFNVSDINVGQIEIVNITLPEDATDDVLIFGNFSQRTYSQAINKGFVSFNIADLAAGTYNITVLYQGYNKYESKNLTKTFKVSKVNSTIAIEFVNNTIVVSVPKDATGNVLINIKTTISKNVTIDNGKATLDVSNVYPGPYVVYVNYYGDGKYFANTTSKSIVIPPTNDYLLNVTVEDIIIGENATVIVRLPKDAIGFVNITIDKGNPQKAEVKNGIATLNVPDLKVGDHDVSINFTDAKYRFKSNSTVFTVFKIKTVLSPSVSIENRSVNITVYITDGATGNITIYVDNVPHSCEIIGNKAVLPIELMPGDHSSRVNYAGDENHTDAITSAFIIGIDKISDYELSIDLENLITVIENNTITVTFPEYAKGEVTIYVNGEEFDVTINTNTHKAVLILPWMKEGNYTVYVPYSDSIYDFKEATNNFTVIKLNTTVDVDVDDITKDMSEIINITLNENVTGEMLINVSGTVYYKYLEGGITNLTLSNLEEGVYNVTVMYLGDDFFNENFAVVNFTVYKLTTDIIINASDIIVGHNLDMTITLSSNITDLIIVDVGGTNYTTFAYKGIANLTVSGLAAGDYNITAYYAGDNNYYPATNVTNVTVFSKKSSNITVSVADITVGDNITVNVNTSEPINGPVYVTIAGVAYTETLVDGKVSFNVSDLIARDYHVSAFFMGDDVYDL</sequence>
<dbReference type="Gene3D" id="2.60.40.10">
    <property type="entry name" value="Immunoglobulins"/>
    <property type="match status" value="2"/>
</dbReference>
<feature type="domain" description="Bacterial Ig-like" evidence="1">
    <location>
        <begin position="54"/>
        <end position="130"/>
    </location>
</feature>
<evidence type="ECO:0000313" key="2">
    <source>
        <dbReference type="EMBL" id="SDA39254.1"/>
    </source>
</evidence>
<dbReference type="Pfam" id="PF16640">
    <property type="entry name" value="Big_3_5"/>
    <property type="match status" value="1"/>
</dbReference>